<name>A0A645GA63_9ZZZZ</name>
<dbReference type="AlphaFoldDB" id="A0A645GA63"/>
<protein>
    <submittedName>
        <fullName evidence="1">Uncharacterized protein</fullName>
    </submittedName>
</protein>
<reference evidence="1" key="1">
    <citation type="submission" date="2019-08" db="EMBL/GenBank/DDBJ databases">
        <authorList>
            <person name="Kucharzyk K."/>
            <person name="Murdoch R.W."/>
            <person name="Higgins S."/>
            <person name="Loffler F."/>
        </authorList>
    </citation>
    <scope>NUCLEOTIDE SEQUENCE</scope>
</reference>
<sequence length="115" mass="13359">MTNYTKLLMSLIDATKAGDTTAINDITNQINKNIEDRVNFLTYINPFWDKTTMSDLLNTFNEMTIREINTFANKDYQNNADLFSRILTYSDRMGNVFADGMLNYFTFSSREPRVP</sequence>
<comment type="caution">
    <text evidence="1">The sequence shown here is derived from an EMBL/GenBank/DDBJ whole genome shotgun (WGS) entry which is preliminary data.</text>
</comment>
<organism evidence="1">
    <name type="scientific">bioreactor metagenome</name>
    <dbReference type="NCBI Taxonomy" id="1076179"/>
    <lineage>
        <taxon>unclassified sequences</taxon>
        <taxon>metagenomes</taxon>
        <taxon>ecological metagenomes</taxon>
    </lineage>
</organism>
<accession>A0A645GA63</accession>
<dbReference type="EMBL" id="VSSQ01071198">
    <property type="protein sequence ID" value="MPN22862.1"/>
    <property type="molecule type" value="Genomic_DNA"/>
</dbReference>
<proteinExistence type="predicted"/>
<gene>
    <name evidence="1" type="ORF">SDC9_170247</name>
</gene>
<evidence type="ECO:0000313" key="1">
    <source>
        <dbReference type="EMBL" id="MPN22862.1"/>
    </source>
</evidence>